<dbReference type="GeneID" id="94552387"/>
<evidence type="ECO:0000259" key="8">
    <source>
        <dbReference type="PROSITE" id="PS50928"/>
    </source>
</evidence>
<dbReference type="SUPFAM" id="SSF161098">
    <property type="entry name" value="MetI-like"/>
    <property type="match status" value="1"/>
</dbReference>
<feature type="transmembrane region" description="Helical" evidence="7">
    <location>
        <begin position="162"/>
        <end position="184"/>
    </location>
</feature>
<dbReference type="InterPro" id="IPR051393">
    <property type="entry name" value="ABC_transporter_permease"/>
</dbReference>
<evidence type="ECO:0000256" key="4">
    <source>
        <dbReference type="ARBA" id="ARBA00022692"/>
    </source>
</evidence>
<dbReference type="InterPro" id="IPR035906">
    <property type="entry name" value="MetI-like_sf"/>
</dbReference>
<evidence type="ECO:0000313" key="10">
    <source>
        <dbReference type="Proteomes" id="UP000501830"/>
    </source>
</evidence>
<dbReference type="GO" id="GO:0055085">
    <property type="term" value="P:transmembrane transport"/>
    <property type="evidence" value="ECO:0007669"/>
    <property type="project" value="InterPro"/>
</dbReference>
<proteinExistence type="inferred from homology"/>
<evidence type="ECO:0000256" key="6">
    <source>
        <dbReference type="ARBA" id="ARBA00023136"/>
    </source>
</evidence>
<dbReference type="RefSeq" id="WP_166062306.1">
    <property type="nucleotide sequence ID" value="NZ_CP049889.1"/>
</dbReference>
<dbReference type="PROSITE" id="PS50928">
    <property type="entry name" value="ABC_TM1"/>
    <property type="match status" value="1"/>
</dbReference>
<dbReference type="PANTHER" id="PTHR30193:SF37">
    <property type="entry name" value="INNER MEMBRANE ABC TRANSPORTER PERMEASE PROTEIN YCJO"/>
    <property type="match status" value="1"/>
</dbReference>
<dbReference type="Pfam" id="PF00528">
    <property type="entry name" value="BPD_transp_1"/>
    <property type="match status" value="1"/>
</dbReference>
<evidence type="ECO:0000256" key="1">
    <source>
        <dbReference type="ARBA" id="ARBA00004651"/>
    </source>
</evidence>
<evidence type="ECO:0000256" key="3">
    <source>
        <dbReference type="ARBA" id="ARBA00022475"/>
    </source>
</evidence>
<dbReference type="EMBL" id="CP049889">
    <property type="protein sequence ID" value="QIK51254.1"/>
    <property type="molecule type" value="Genomic_DNA"/>
</dbReference>
<keyword evidence="2 7" id="KW-0813">Transport</keyword>
<dbReference type="AlphaFoldDB" id="A0A6G7WG67"/>
<keyword evidence="3" id="KW-1003">Cell membrane</keyword>
<keyword evidence="10" id="KW-1185">Reference proteome</keyword>
<feature type="transmembrane region" description="Helical" evidence="7">
    <location>
        <begin position="214"/>
        <end position="232"/>
    </location>
</feature>
<keyword evidence="6 7" id="KW-0472">Membrane</keyword>
<reference evidence="9 10" key="1">
    <citation type="journal article" date="2017" name="Int. J. Syst. Evol. Microbiol.">
        <title>Jeotgalibaca porci sp. nov. and Jeotgalibaca arthritidis sp. nov., isolated from pigs, and emended description of the genus Jeotgalibaca.</title>
        <authorList>
            <person name="Zamora L."/>
            <person name="Perez-Sancho M."/>
            <person name="Dominguez L."/>
            <person name="Fernandez-Garayzabal J.F."/>
            <person name="Vela A.I."/>
        </authorList>
    </citation>
    <scope>NUCLEOTIDE SEQUENCE [LARGE SCALE GENOMIC DNA]</scope>
    <source>
        <strain evidence="9 10">CCUG 69148</strain>
    </source>
</reference>
<dbReference type="Proteomes" id="UP000501830">
    <property type="component" value="Chromosome"/>
</dbReference>
<dbReference type="KEGG" id="jpo:G7058_03785"/>
<feature type="transmembrane region" description="Helical" evidence="7">
    <location>
        <begin position="109"/>
        <end position="129"/>
    </location>
</feature>
<organism evidence="9 10">
    <name type="scientific">Jeotgalibaca porci</name>
    <dbReference type="NCBI Taxonomy" id="1868793"/>
    <lineage>
        <taxon>Bacteria</taxon>
        <taxon>Bacillati</taxon>
        <taxon>Bacillota</taxon>
        <taxon>Bacilli</taxon>
        <taxon>Lactobacillales</taxon>
        <taxon>Carnobacteriaceae</taxon>
        <taxon>Jeotgalibaca</taxon>
    </lineage>
</organism>
<feature type="transmembrane region" description="Helical" evidence="7">
    <location>
        <begin position="265"/>
        <end position="285"/>
    </location>
</feature>
<keyword evidence="5 7" id="KW-1133">Transmembrane helix</keyword>
<keyword evidence="4 7" id="KW-0812">Transmembrane</keyword>
<dbReference type="GO" id="GO:0005886">
    <property type="term" value="C:plasma membrane"/>
    <property type="evidence" value="ECO:0007669"/>
    <property type="project" value="UniProtKB-SubCell"/>
</dbReference>
<dbReference type="CDD" id="cd06261">
    <property type="entry name" value="TM_PBP2"/>
    <property type="match status" value="1"/>
</dbReference>
<gene>
    <name evidence="9" type="ORF">G7058_03785</name>
</gene>
<protein>
    <submittedName>
        <fullName evidence="9">Sugar ABC transporter permease</fullName>
    </submittedName>
</protein>
<name>A0A6G7WG67_9LACT</name>
<comment type="similarity">
    <text evidence="7">Belongs to the binding-protein-dependent transport system permease family.</text>
</comment>
<accession>A0A6G7WG67</accession>
<dbReference type="InterPro" id="IPR000515">
    <property type="entry name" value="MetI-like"/>
</dbReference>
<evidence type="ECO:0000313" key="9">
    <source>
        <dbReference type="EMBL" id="QIK51254.1"/>
    </source>
</evidence>
<evidence type="ECO:0000256" key="5">
    <source>
        <dbReference type="ARBA" id="ARBA00022989"/>
    </source>
</evidence>
<comment type="subcellular location">
    <subcellularLocation>
        <location evidence="1 7">Cell membrane</location>
        <topology evidence="1 7">Multi-pass membrane protein</topology>
    </subcellularLocation>
</comment>
<sequence>MKSRNKLAPWVFITPAMILLIAFSILPIFIAFFISFTDLSLSGLADFSRIEFVGLENYQDVTSDGVFLQSIGNTLFYVALGVPLVVTLSLTVAVLIQMGNGPFFDMMRLFFYSPSITNIVAIAIVWSFLFNPNQSIGLINQVLSWVNIGPIGWLQNPQVAKISLIILAVWRGLGINMLIFSAALQNISPTLYEAAEIDGATRWEQIWNITIPQLKFSTFFVVVTTIIGWLQFFEEPFVMTEGGPLNSTMSIALFIYKNGFQFNRFGYAAAGSMILFVIIIVATLLQMKVQRRRDENTI</sequence>
<feature type="transmembrane region" description="Helical" evidence="7">
    <location>
        <begin position="75"/>
        <end position="97"/>
    </location>
</feature>
<dbReference type="Gene3D" id="1.10.3720.10">
    <property type="entry name" value="MetI-like"/>
    <property type="match status" value="1"/>
</dbReference>
<dbReference type="SUPFAM" id="SSF160964">
    <property type="entry name" value="MalF N-terminal region-like"/>
    <property type="match status" value="1"/>
</dbReference>
<evidence type="ECO:0000256" key="2">
    <source>
        <dbReference type="ARBA" id="ARBA00022448"/>
    </source>
</evidence>
<feature type="transmembrane region" description="Helical" evidence="7">
    <location>
        <begin position="7"/>
        <end position="34"/>
    </location>
</feature>
<dbReference type="PANTHER" id="PTHR30193">
    <property type="entry name" value="ABC TRANSPORTER PERMEASE PROTEIN"/>
    <property type="match status" value="1"/>
</dbReference>
<feature type="domain" description="ABC transmembrane type-1" evidence="8">
    <location>
        <begin position="71"/>
        <end position="286"/>
    </location>
</feature>
<evidence type="ECO:0000256" key="7">
    <source>
        <dbReference type="RuleBase" id="RU363032"/>
    </source>
</evidence>